<dbReference type="PROSITE" id="PS50989">
    <property type="entry name" value="COA_CT_CTER"/>
    <property type="match status" value="1"/>
</dbReference>
<proteinExistence type="predicted"/>
<dbReference type="InterPro" id="IPR034733">
    <property type="entry name" value="AcCoA_carboxyl_beta"/>
</dbReference>
<dbReference type="OrthoDB" id="9803706at2"/>
<dbReference type="PROSITE" id="PS50980">
    <property type="entry name" value="COA_CT_NTER"/>
    <property type="match status" value="1"/>
</dbReference>
<dbReference type="EMBL" id="FOCG01000002">
    <property type="protein sequence ID" value="SEN01903.1"/>
    <property type="molecule type" value="Genomic_DNA"/>
</dbReference>
<dbReference type="AlphaFoldDB" id="A0A1H8D3L6"/>
<feature type="domain" description="CoA carboxyltransferase C-terminal" evidence="2">
    <location>
        <begin position="203"/>
        <end position="458"/>
    </location>
</feature>
<dbReference type="GO" id="GO:0016740">
    <property type="term" value="F:transferase activity"/>
    <property type="evidence" value="ECO:0007669"/>
    <property type="project" value="UniProtKB-KW"/>
</dbReference>
<evidence type="ECO:0000313" key="4">
    <source>
        <dbReference type="Proteomes" id="UP000199158"/>
    </source>
</evidence>
<organism evidence="3 4">
    <name type="scientific">Hydrogenoanaerobacterium saccharovorans</name>
    <dbReference type="NCBI Taxonomy" id="474960"/>
    <lineage>
        <taxon>Bacteria</taxon>
        <taxon>Bacillati</taxon>
        <taxon>Bacillota</taxon>
        <taxon>Clostridia</taxon>
        <taxon>Eubacteriales</taxon>
        <taxon>Oscillospiraceae</taxon>
        <taxon>Hydrogenoanaerobacterium</taxon>
    </lineage>
</organism>
<keyword evidence="3" id="KW-0808">Transferase</keyword>
<dbReference type="InterPro" id="IPR011762">
    <property type="entry name" value="COA_CT_N"/>
</dbReference>
<dbReference type="PANTHER" id="PTHR43842">
    <property type="entry name" value="PROPIONYL-COA CARBOXYLASE BETA CHAIN"/>
    <property type="match status" value="1"/>
</dbReference>
<evidence type="ECO:0000313" key="3">
    <source>
        <dbReference type="EMBL" id="SEN01903.1"/>
    </source>
</evidence>
<gene>
    <name evidence="3" type="ORF">SAMN05216180_2498</name>
</gene>
<feature type="domain" description="CoA carboxyltransferase N-terminal" evidence="1">
    <location>
        <begin position="1"/>
        <end position="230"/>
    </location>
</feature>
<accession>A0A1H8D3L6</accession>
<reference evidence="3 4" key="1">
    <citation type="submission" date="2016-10" db="EMBL/GenBank/DDBJ databases">
        <authorList>
            <person name="de Groot N.N."/>
        </authorList>
    </citation>
    <scope>NUCLEOTIDE SEQUENCE [LARGE SCALE GENOMIC DNA]</scope>
    <source>
        <strain evidence="3 4">CGMCC 1.5070</strain>
    </source>
</reference>
<protein>
    <submittedName>
        <fullName evidence="3">Acetyl-CoA carboxylase, carboxyltransferase component</fullName>
    </submittedName>
</protein>
<sequence length="476" mass="48923">MSADSKLNILAGAREKAVKASPARERLALLMDEGSFTELDAFAKAEGGSAGVVTGYGAVEGTTVFAFAQDKTDANGAVGKVQAAKIRKIYELAVKTGAPVVGIYDSFGASLREGNDALAAYGEMLLWSNNLSGVVPQISVIAGTCAGTAAMMAASADLVVMSEDAEFFLTPPSVEKANGTMVEGAGSAANAAKAGVAHVVVKTAEQAIAQAKHLVSMLPQNNLSALPIFDFAAKADTEAVLRAACESGELDAAAIVENVFDDGSVVELMPDYGSKGAYIALATMGGFTCGVAATKGGPLCRKNCKKLALLMQLCDAYQIPVVTFVNVSGFLPDAEAELAGLAKYAATLAHVYAEATTPKIAVITGKAYGPAYIALAGKNANADIALAWPSAIISALEPATAAAILHADDVSADKDMAAITVEYIAKQASPYKACEDGYVDDVIDPANTRNALISALDMLSGKRVSKLPKKHSNMPL</sequence>
<dbReference type="Pfam" id="PF01039">
    <property type="entry name" value="Carboxyl_trans"/>
    <property type="match status" value="1"/>
</dbReference>
<dbReference type="Gene3D" id="3.90.226.10">
    <property type="entry name" value="2-enoyl-CoA Hydratase, Chain A, domain 1"/>
    <property type="match status" value="2"/>
</dbReference>
<evidence type="ECO:0000259" key="1">
    <source>
        <dbReference type="PROSITE" id="PS50980"/>
    </source>
</evidence>
<keyword evidence="4" id="KW-1185">Reference proteome</keyword>
<evidence type="ECO:0000259" key="2">
    <source>
        <dbReference type="PROSITE" id="PS50989"/>
    </source>
</evidence>
<dbReference type="STRING" id="474960.SAMN05216180_2498"/>
<dbReference type="InterPro" id="IPR029045">
    <property type="entry name" value="ClpP/crotonase-like_dom_sf"/>
</dbReference>
<dbReference type="InterPro" id="IPR051047">
    <property type="entry name" value="AccD/PCCB"/>
</dbReference>
<dbReference type="InterPro" id="IPR011763">
    <property type="entry name" value="COA_CT_C"/>
</dbReference>
<dbReference type="Proteomes" id="UP000199158">
    <property type="component" value="Unassembled WGS sequence"/>
</dbReference>
<dbReference type="SUPFAM" id="SSF52096">
    <property type="entry name" value="ClpP/crotonase"/>
    <property type="match status" value="2"/>
</dbReference>
<name>A0A1H8D3L6_9FIRM</name>
<dbReference type="PANTHER" id="PTHR43842:SF2">
    <property type="entry name" value="PROPIONYL-COA CARBOXYLASE BETA CHAIN, MITOCHONDRIAL"/>
    <property type="match status" value="1"/>
</dbReference>
<dbReference type="GO" id="GO:0004658">
    <property type="term" value="F:propionyl-CoA carboxylase activity"/>
    <property type="evidence" value="ECO:0007669"/>
    <property type="project" value="TreeGrafter"/>
</dbReference>